<evidence type="ECO:0000313" key="1">
    <source>
        <dbReference type="EMBL" id="KAJ8125977.1"/>
    </source>
</evidence>
<proteinExistence type="predicted"/>
<accession>A0ACC2JEL7</accession>
<comment type="caution">
    <text evidence="1">The sequence shown here is derived from an EMBL/GenBank/DDBJ whole genome shotgun (WGS) entry which is preliminary data.</text>
</comment>
<organism evidence="1 2">
    <name type="scientific">Lasiodiplodia mahajangana</name>
    <dbReference type="NCBI Taxonomy" id="1108764"/>
    <lineage>
        <taxon>Eukaryota</taxon>
        <taxon>Fungi</taxon>
        <taxon>Dikarya</taxon>
        <taxon>Ascomycota</taxon>
        <taxon>Pezizomycotina</taxon>
        <taxon>Dothideomycetes</taxon>
        <taxon>Dothideomycetes incertae sedis</taxon>
        <taxon>Botryosphaeriales</taxon>
        <taxon>Botryosphaeriaceae</taxon>
        <taxon>Lasiodiplodia</taxon>
    </lineage>
</organism>
<evidence type="ECO:0000313" key="2">
    <source>
        <dbReference type="Proteomes" id="UP001153332"/>
    </source>
</evidence>
<gene>
    <name evidence="1" type="ORF">O1611_g7661</name>
</gene>
<name>A0ACC2JEL7_9PEZI</name>
<sequence length="790" mass="88736">MNSLDKSTKSSQGATFDSSIPPPQQVDQVITNFDAVKRNPRLPCMSMKTHKRRDGFFGRQDILDLIDNNLLPRNKRDVNFGEGSLRSFALCGMGGMGKTQIAVEYAYSRRPQFDAIFFITADGKAVLSEEFAQIARQLGLEDESEANDLTVSMEIVKGWLSNPVRSYDTPPSATNEVSWLLIFDNVDDLDVLAEFWPTTGSGAVLITSRDSLAKNHIYTANSGIDLPPFPVQDAVKFLNILTKRSPHPTQDQNAAEVVQKLGCLPLLITQMAGVMARLGLSYSDFLELCNTSGIEQISMTGTALSTPQQVYSISSKLGLDGLSPASFGLLSLISMLDPDRIPEAVLMSACSKDPAISFPNNLKQYYEARTQLLQTSLINQNSETDDIWVHRVVQDVTRGKLDSDRLTQTYNLAISAVSDVWPFSSLEARFLTARYKDCMPLFPSILRLKDALKSMTPPLGTFHATLPVATLFSDAGWYRFEKGFQEESKEWFHLVQKICDGLEDKSSDAVAYIIRDTHHNLGTASGETNDTELFLKHSGIWLELLRQRKTPNGELVLDYELGMGYNEHGVAQAMNGHCKVALTHFSKAIEYFQALPHYDSTMLGWPASNEGLMYWILGDFESAEKTLLDLIEVFRKANGFDDTLSFKTGKMLYALGNVYVSQGKFEKGLEYHARCLKQYRATLGDRHHRIGDICHRLADDNLRFHNYAEAQVLINQALKVFSGRHQYRQELARSTFKASQVSKAIGNEDKANEQLREAFELRRALVPDDTRDIDETHEDDYDHLVVFWSR</sequence>
<protein>
    <submittedName>
        <fullName evidence="1">Uncharacterized protein</fullName>
    </submittedName>
</protein>
<dbReference type="Proteomes" id="UP001153332">
    <property type="component" value="Unassembled WGS sequence"/>
</dbReference>
<keyword evidence="2" id="KW-1185">Reference proteome</keyword>
<dbReference type="EMBL" id="JAPUUL010002089">
    <property type="protein sequence ID" value="KAJ8125977.1"/>
    <property type="molecule type" value="Genomic_DNA"/>
</dbReference>
<reference evidence="1" key="1">
    <citation type="submission" date="2022-12" db="EMBL/GenBank/DDBJ databases">
        <title>Genome Sequence of Lasiodiplodia mahajangana.</title>
        <authorList>
            <person name="Buettner E."/>
        </authorList>
    </citation>
    <scope>NUCLEOTIDE SEQUENCE</scope>
    <source>
        <strain evidence="1">VT137</strain>
    </source>
</reference>